<organism evidence="1 2">
    <name type="scientific">Mycena venus</name>
    <dbReference type="NCBI Taxonomy" id="2733690"/>
    <lineage>
        <taxon>Eukaryota</taxon>
        <taxon>Fungi</taxon>
        <taxon>Dikarya</taxon>
        <taxon>Basidiomycota</taxon>
        <taxon>Agaricomycotina</taxon>
        <taxon>Agaricomycetes</taxon>
        <taxon>Agaricomycetidae</taxon>
        <taxon>Agaricales</taxon>
        <taxon>Marasmiineae</taxon>
        <taxon>Mycenaceae</taxon>
        <taxon>Mycena</taxon>
    </lineage>
</organism>
<accession>A0A8H7D698</accession>
<dbReference type="EMBL" id="JACAZI010000005">
    <property type="protein sequence ID" value="KAF7360431.1"/>
    <property type="molecule type" value="Genomic_DNA"/>
</dbReference>
<reference evidence="1" key="1">
    <citation type="submission" date="2020-05" db="EMBL/GenBank/DDBJ databases">
        <title>Mycena genomes resolve the evolution of fungal bioluminescence.</title>
        <authorList>
            <person name="Tsai I.J."/>
        </authorList>
    </citation>
    <scope>NUCLEOTIDE SEQUENCE</scope>
    <source>
        <strain evidence="1">CCC161011</strain>
    </source>
</reference>
<dbReference type="OrthoDB" id="3217549at2759"/>
<protein>
    <submittedName>
        <fullName evidence="1">F-box domain-containing protein</fullName>
    </submittedName>
</protein>
<dbReference type="AlphaFoldDB" id="A0A8H7D698"/>
<gene>
    <name evidence="1" type="ORF">MVEN_00773300</name>
</gene>
<comment type="caution">
    <text evidence="1">The sequence shown here is derived from an EMBL/GenBank/DDBJ whole genome shotgun (WGS) entry which is preliminary data.</text>
</comment>
<proteinExistence type="predicted"/>
<keyword evidence="2" id="KW-1185">Reference proteome</keyword>
<dbReference type="Proteomes" id="UP000620124">
    <property type="component" value="Unassembled WGS sequence"/>
</dbReference>
<evidence type="ECO:0000313" key="2">
    <source>
        <dbReference type="Proteomes" id="UP000620124"/>
    </source>
</evidence>
<sequence>MNSQPEEILREIFIKCLDTRYPHVQPFLPTEAPLLLCGVCVLWRAIAITTSELWAHLSVSIGREASEKPQPSPELIRTWIARSGCQPLTLVLKDSGQGSSGADMANHILELLLPHIHRWQSITLTLPNHAFPTKLIGLDSGASQLQIANLEFSSDPALHAADTPQVAGLARILASSSQLHTLYWHNDPCTLRFVEIPWGHLTVIDLVPVWSPMSQILHLMERAPKLRSLSTFITEACPVVRSLSLPDLVILWVAVDIDIGPFFKRLNVPSLQNINVFCASQLPRIPQTDVVHCIARSGSPLHTAIFKSLHISNSDLIEFLRRSPSLLLFEISNDGEPTVTDEILRLLTAGEDPCLCPSLRIIRFLESSISSTDGLLADMVASRRTRRKAVPVALLSRFVVDFSEADSLKHAEDIGRLRILGEAADFRTWINEPETA</sequence>
<evidence type="ECO:0000313" key="1">
    <source>
        <dbReference type="EMBL" id="KAF7360431.1"/>
    </source>
</evidence>
<name>A0A8H7D698_9AGAR</name>